<keyword evidence="2" id="KW-1185">Reference proteome</keyword>
<organism evidence="1 2">
    <name type="scientific">Durusdinium trenchii</name>
    <dbReference type="NCBI Taxonomy" id="1381693"/>
    <lineage>
        <taxon>Eukaryota</taxon>
        <taxon>Sar</taxon>
        <taxon>Alveolata</taxon>
        <taxon>Dinophyceae</taxon>
        <taxon>Suessiales</taxon>
        <taxon>Symbiodiniaceae</taxon>
        <taxon>Durusdinium</taxon>
    </lineage>
</organism>
<dbReference type="PANTHER" id="PTHR35609:SF1">
    <property type="entry name" value="MACRO DOMAIN-CONTAINING PROTEIN"/>
    <property type="match status" value="1"/>
</dbReference>
<gene>
    <name evidence="1" type="ORF">CCMP2556_LOCUS1283</name>
</gene>
<name>A0ABP0HH31_9DINO</name>
<comment type="caution">
    <text evidence="1">The sequence shown here is derived from an EMBL/GenBank/DDBJ whole genome shotgun (WGS) entry which is preliminary data.</text>
</comment>
<protein>
    <submittedName>
        <fullName evidence="1">Uncharacterized protein</fullName>
    </submittedName>
</protein>
<dbReference type="Gene3D" id="3.40.220.10">
    <property type="entry name" value="Leucine Aminopeptidase, subunit E, domain 1"/>
    <property type="match status" value="1"/>
</dbReference>
<dbReference type="EMBL" id="CAXAMN010000436">
    <property type="protein sequence ID" value="CAK8988489.1"/>
    <property type="molecule type" value="Genomic_DNA"/>
</dbReference>
<dbReference type="SUPFAM" id="SSF52949">
    <property type="entry name" value="Macro domain-like"/>
    <property type="match status" value="1"/>
</dbReference>
<sequence>MGQVISAVPGCQKRKAHIEMDMSKMLGAQDWIKWFIGISERELISERREAVFDGSSFVNLSTGQKWQAGKFERKTIQELQEDTGKMKVEGEMVERVPLLRVIDGCDIGDLQAKLKTEHRAMVQIASNFNCLENPSRGCLPDYGSLVEKYCVDSTQGPAASFGVPAASLLRAHYAFFDSSKPASSWGQTKDQQVDLLRRVQHYFGTCVNGKATLTGAEEQLPDEKIDEVFEQIEVGIHSDAEVIFGRGPSWDRAVNILDEKPLVDQVLSASVNWNSPCLSRAEVVDETKLLPLTRAALRAAYRGAYLAAIARGRHLLLLTLIGGGVFSNPHDMILEELALAHARYAQHHASELREVRLCLYPKGTAAPIEKKLKQLLADLGYAPA</sequence>
<reference evidence="1 2" key="1">
    <citation type="submission" date="2024-02" db="EMBL/GenBank/DDBJ databases">
        <authorList>
            <person name="Chen Y."/>
            <person name="Shah S."/>
            <person name="Dougan E. K."/>
            <person name="Thang M."/>
            <person name="Chan C."/>
        </authorList>
    </citation>
    <scope>NUCLEOTIDE SEQUENCE [LARGE SCALE GENOMIC DNA]</scope>
</reference>
<evidence type="ECO:0000313" key="1">
    <source>
        <dbReference type="EMBL" id="CAK8988489.1"/>
    </source>
</evidence>
<dbReference type="PANTHER" id="PTHR35609">
    <property type="entry name" value="MACRO DOMAIN-CONTAINING PROTEIN"/>
    <property type="match status" value="1"/>
</dbReference>
<dbReference type="InterPro" id="IPR043472">
    <property type="entry name" value="Macro_dom-like"/>
</dbReference>
<evidence type="ECO:0000313" key="2">
    <source>
        <dbReference type="Proteomes" id="UP001642484"/>
    </source>
</evidence>
<accession>A0ABP0HH31</accession>
<proteinExistence type="predicted"/>
<dbReference type="Proteomes" id="UP001642484">
    <property type="component" value="Unassembled WGS sequence"/>
</dbReference>